<evidence type="ECO:0000256" key="2">
    <source>
        <dbReference type="RuleBase" id="RU362097"/>
    </source>
</evidence>
<dbReference type="EMBL" id="JAULBC010000006">
    <property type="protein sequence ID" value="MEX6689494.1"/>
    <property type="molecule type" value="Genomic_DNA"/>
</dbReference>
<gene>
    <name evidence="3" type="ORF">QTN47_18445</name>
</gene>
<dbReference type="RefSeq" id="WP_369330901.1">
    <property type="nucleotide sequence ID" value="NZ_JAULBC010000006.1"/>
</dbReference>
<dbReference type="InterPro" id="IPR003423">
    <property type="entry name" value="OMP_efflux"/>
</dbReference>
<evidence type="ECO:0000256" key="1">
    <source>
        <dbReference type="ARBA" id="ARBA00007613"/>
    </source>
</evidence>
<organism evidence="3 4">
    <name type="scientific">Danxiaibacter flavus</name>
    <dbReference type="NCBI Taxonomy" id="3049108"/>
    <lineage>
        <taxon>Bacteria</taxon>
        <taxon>Pseudomonadati</taxon>
        <taxon>Bacteroidota</taxon>
        <taxon>Chitinophagia</taxon>
        <taxon>Chitinophagales</taxon>
        <taxon>Chitinophagaceae</taxon>
        <taxon>Danxiaibacter</taxon>
    </lineage>
</organism>
<accession>A0ABV3ZLY9</accession>
<dbReference type="PANTHER" id="PTHR30203:SF33">
    <property type="entry name" value="BLR4455 PROTEIN"/>
    <property type="match status" value="1"/>
</dbReference>
<dbReference type="Gene3D" id="1.20.1600.10">
    <property type="entry name" value="Outer membrane efflux proteins (OEP)"/>
    <property type="match status" value="1"/>
</dbReference>
<dbReference type="InterPro" id="IPR010131">
    <property type="entry name" value="MdtP/NodT-like"/>
</dbReference>
<keyword evidence="2" id="KW-1134">Transmembrane beta strand</keyword>
<evidence type="ECO:0000313" key="4">
    <source>
        <dbReference type="Proteomes" id="UP001560573"/>
    </source>
</evidence>
<protein>
    <submittedName>
        <fullName evidence="3">TolC family protein</fullName>
    </submittedName>
</protein>
<comment type="subcellular location">
    <subcellularLocation>
        <location evidence="2">Cell membrane</location>
        <topology evidence="2">Lipid-anchor</topology>
    </subcellularLocation>
</comment>
<evidence type="ECO:0000313" key="3">
    <source>
        <dbReference type="EMBL" id="MEX6689494.1"/>
    </source>
</evidence>
<keyword evidence="4" id="KW-1185">Reference proteome</keyword>
<reference evidence="3 4" key="1">
    <citation type="submission" date="2023-07" db="EMBL/GenBank/DDBJ databases">
        <authorList>
            <person name="Lian W.-H."/>
        </authorList>
    </citation>
    <scope>NUCLEOTIDE SEQUENCE [LARGE SCALE GENOMIC DNA]</scope>
    <source>
        <strain evidence="3 4">SYSU DXS3180</strain>
    </source>
</reference>
<comment type="caution">
    <text evidence="3">The sequence shown here is derived from an EMBL/GenBank/DDBJ whole genome shotgun (WGS) entry which is preliminary data.</text>
</comment>
<dbReference type="Gene3D" id="2.20.200.10">
    <property type="entry name" value="Outer membrane efflux proteins (OEP)"/>
    <property type="match status" value="1"/>
</dbReference>
<dbReference type="Pfam" id="PF02321">
    <property type="entry name" value="OEP"/>
    <property type="match status" value="2"/>
</dbReference>
<keyword evidence="2" id="KW-0564">Palmitate</keyword>
<sequence length="460" mass="50259">MKAKYTYHLLLATLMLLGGCMVGKKYTAPEQPAAISYRDTVRIDTAKLMGWFDLYNDTALQTIIKTTLDSNRDMLTAAARIAEASLQAAVIKSNLYPQFSYALQAGGGKAGSDAVKVAGGVDGAAFNAFGVLNWEIDIWGKIRHASRAALASYLSSVYNRNALQVSLVAEAASEYFLLRDLDNRLAIAQQTYANRHEVTGIITERFNKGYVAELDKLWAMQQEAIAGATIPSLKRQIVQVENSLRLLMGEGPGTVARGKSIFDQTITPDIPVGLPSQLIERRPDVISAEQSLRSQFEQIGVAQANRLPSFSLTGLLGFASPALSTFLSSKGFVANGFGSLVGPIFNFGKLKNLAEAEKRKFDQVYYQYQQTVLGAFGDVDNALTSYRTYAEEYAQRTNEVDAAAKSLVLSQARYDNGYTAYVEVIVLQNNLFDAQLQQSIALQGKLNSLVQLYKSLGGGW</sequence>
<dbReference type="PROSITE" id="PS51257">
    <property type="entry name" value="PROKAR_LIPOPROTEIN"/>
    <property type="match status" value="1"/>
</dbReference>
<dbReference type="NCBIfam" id="TIGR01845">
    <property type="entry name" value="outer_NodT"/>
    <property type="match status" value="1"/>
</dbReference>
<comment type="similarity">
    <text evidence="1 2">Belongs to the outer membrane factor (OMF) (TC 1.B.17) family.</text>
</comment>
<dbReference type="SUPFAM" id="SSF56954">
    <property type="entry name" value="Outer membrane efflux proteins (OEP)"/>
    <property type="match status" value="1"/>
</dbReference>
<keyword evidence="2" id="KW-0812">Transmembrane</keyword>
<proteinExistence type="inferred from homology"/>
<dbReference type="PANTHER" id="PTHR30203">
    <property type="entry name" value="OUTER MEMBRANE CATION EFFLUX PROTEIN"/>
    <property type="match status" value="1"/>
</dbReference>
<keyword evidence="2" id="KW-0449">Lipoprotein</keyword>
<dbReference type="Proteomes" id="UP001560573">
    <property type="component" value="Unassembled WGS sequence"/>
</dbReference>
<name>A0ABV3ZLY9_9BACT</name>
<keyword evidence="2" id="KW-0472">Membrane</keyword>